<evidence type="ECO:0000256" key="2">
    <source>
        <dbReference type="ARBA" id="ARBA00022692"/>
    </source>
</evidence>
<keyword evidence="6" id="KW-0496">Mitochondrion</keyword>
<dbReference type="Pfam" id="PF00902">
    <property type="entry name" value="TatC"/>
    <property type="match status" value="1"/>
</dbReference>
<evidence type="ECO:0000256" key="1">
    <source>
        <dbReference type="ARBA" id="ARBA00004141"/>
    </source>
</evidence>
<feature type="transmembrane region" description="Helical" evidence="5">
    <location>
        <begin position="194"/>
        <end position="210"/>
    </location>
</feature>
<organism evidence="6">
    <name type="scientific">Gracilaria caudata</name>
    <dbReference type="NCBI Taxonomy" id="2572395"/>
    <lineage>
        <taxon>Eukaryota</taxon>
        <taxon>Rhodophyta</taxon>
        <taxon>Florideophyceae</taxon>
        <taxon>Rhodymeniophycidae</taxon>
        <taxon>Gracilariales</taxon>
        <taxon>Gracilariaceae</taxon>
        <taxon>Gracilaria</taxon>
    </lineage>
</organism>
<feature type="transmembrane region" description="Helical" evidence="5">
    <location>
        <begin position="216"/>
        <end position="238"/>
    </location>
</feature>
<dbReference type="InterPro" id="IPR002033">
    <property type="entry name" value="TatC"/>
</dbReference>
<keyword evidence="4 5" id="KW-0472">Membrane</keyword>
<accession>A0A345UB28</accession>
<geneLocation type="mitochondrion" evidence="6"/>
<comment type="subcellular location">
    <subcellularLocation>
        <location evidence="1">Membrane</location>
        <topology evidence="1">Multi-pass membrane protein</topology>
    </subcellularLocation>
</comment>
<feature type="transmembrane region" description="Helical" evidence="5">
    <location>
        <begin position="163"/>
        <end position="182"/>
    </location>
</feature>
<dbReference type="GeneID" id="37624411"/>
<dbReference type="AlphaFoldDB" id="A0A345UB28"/>
<feature type="transmembrane region" description="Helical" evidence="5">
    <location>
        <begin position="65"/>
        <end position="84"/>
    </location>
</feature>
<reference evidence="6" key="1">
    <citation type="submission" date="2018-05" db="EMBL/GenBank/DDBJ databases">
        <title>Organellar genomes of Gracilariaceae.</title>
        <authorList>
            <person name="Iha C."/>
            <person name="Oliveira M.C."/>
        </authorList>
    </citation>
    <scope>NUCLEOTIDE SEQUENCE</scope>
</reference>
<evidence type="ECO:0000313" key="6">
    <source>
        <dbReference type="EMBL" id="AXI97664.1"/>
    </source>
</evidence>
<proteinExistence type="predicted"/>
<keyword evidence="3 5" id="KW-1133">Transmembrane helix</keyword>
<protein>
    <submittedName>
        <fullName evidence="6">Sec-independent protein translocase component TatC</fullName>
    </submittedName>
</protein>
<dbReference type="RefSeq" id="YP_009511787.1">
    <property type="nucleotide sequence ID" value="NC_039146.1"/>
</dbReference>
<evidence type="ECO:0000256" key="3">
    <source>
        <dbReference type="ARBA" id="ARBA00022989"/>
    </source>
</evidence>
<evidence type="ECO:0000256" key="5">
    <source>
        <dbReference type="SAM" id="Phobius"/>
    </source>
</evidence>
<dbReference type="EMBL" id="MH396017">
    <property type="protein sequence ID" value="AXI97664.1"/>
    <property type="molecule type" value="Genomic_DNA"/>
</dbReference>
<gene>
    <name evidence="6" type="primary">tatC</name>
</gene>
<dbReference type="GO" id="GO:0016020">
    <property type="term" value="C:membrane"/>
    <property type="evidence" value="ECO:0007669"/>
    <property type="project" value="UniProtKB-SubCell"/>
</dbReference>
<evidence type="ECO:0000256" key="4">
    <source>
        <dbReference type="ARBA" id="ARBA00023136"/>
    </source>
</evidence>
<feature type="transmembrane region" description="Helical" evidence="5">
    <location>
        <begin position="13"/>
        <end position="39"/>
    </location>
</feature>
<feature type="transmembrane region" description="Helical" evidence="5">
    <location>
        <begin position="105"/>
        <end position="132"/>
    </location>
</feature>
<sequence length="251" mass="31055">MYHKLIYFYSVEFFFRLFYIFVSFFLCIIVASLNTYYLILFEVYPFVTYELKKFIVTNIMDLFDMIWYLVISQSFFFVFPYWIFQLYKFSSSSWYLYQLKFFKKSFYFSFSLTFLSLSLIHFGLLPFILYFLTKWEVKNDDLFSIFVEFRVISYINWVLTFRYFLGSLIFLIFLVILHLWFLMKINYIYFLIKHYRKSFIFGILCILFLVTPPDGFLQGFFLILIFLIFETVFLFVCYKLCSIRFLKYANF</sequence>
<name>A0A345UB28_9FLOR</name>
<keyword evidence="2 5" id="KW-0812">Transmembrane</keyword>